<dbReference type="AlphaFoldDB" id="A0A3L6FDJ5"/>
<gene>
    <name evidence="2" type="ORF">Zm00014a_041344</name>
</gene>
<protein>
    <submittedName>
        <fullName evidence="2">Uncharacterized protein</fullName>
    </submittedName>
</protein>
<accession>A0A3L6FDJ5</accession>
<sequence>MRIGMSFVGRENEKGRTWNDRTCGEEGMVAEQGKARRGLYME</sequence>
<name>A0A3L6FDJ5_MAIZE</name>
<comment type="caution">
    <text evidence="2">The sequence shown here is derived from an EMBL/GenBank/DDBJ whole genome shotgun (WGS) entry which is preliminary data.</text>
</comment>
<organism evidence="2">
    <name type="scientific">Zea mays</name>
    <name type="common">Maize</name>
    <dbReference type="NCBI Taxonomy" id="4577"/>
    <lineage>
        <taxon>Eukaryota</taxon>
        <taxon>Viridiplantae</taxon>
        <taxon>Streptophyta</taxon>
        <taxon>Embryophyta</taxon>
        <taxon>Tracheophyta</taxon>
        <taxon>Spermatophyta</taxon>
        <taxon>Magnoliopsida</taxon>
        <taxon>Liliopsida</taxon>
        <taxon>Poales</taxon>
        <taxon>Poaceae</taxon>
        <taxon>PACMAD clade</taxon>
        <taxon>Panicoideae</taxon>
        <taxon>Andropogonodae</taxon>
        <taxon>Andropogoneae</taxon>
        <taxon>Tripsacinae</taxon>
        <taxon>Zea</taxon>
    </lineage>
</organism>
<proteinExistence type="predicted"/>
<dbReference type="Proteomes" id="UP000251960">
    <property type="component" value="Chromosome 3"/>
</dbReference>
<reference evidence="2" key="1">
    <citation type="journal article" date="2018" name="Nat. Genet.">
        <title>Extensive intraspecific gene order and gene structural variations between Mo17 and other maize genomes.</title>
        <authorList>
            <person name="Sun S."/>
            <person name="Zhou Y."/>
            <person name="Chen J."/>
            <person name="Shi J."/>
            <person name="Zhao H."/>
            <person name="Zhao H."/>
            <person name="Song W."/>
            <person name="Zhang M."/>
            <person name="Cui Y."/>
            <person name="Dong X."/>
            <person name="Liu H."/>
            <person name="Ma X."/>
            <person name="Jiao Y."/>
            <person name="Wang B."/>
            <person name="Wei X."/>
            <person name="Stein J.C."/>
            <person name="Glaubitz J.C."/>
            <person name="Lu F."/>
            <person name="Yu G."/>
            <person name="Liang C."/>
            <person name="Fengler K."/>
            <person name="Li B."/>
            <person name="Rafalski A."/>
            <person name="Schnable P.S."/>
            <person name="Ware D.H."/>
            <person name="Buckler E.S."/>
            <person name="Lai J."/>
        </authorList>
    </citation>
    <scope>NUCLEOTIDE SEQUENCE [LARGE SCALE GENOMIC DNA]</scope>
    <source>
        <tissue evidence="2">Seedling</tissue>
    </source>
</reference>
<feature type="compositionally biased region" description="Basic and acidic residues" evidence="1">
    <location>
        <begin position="10"/>
        <end position="21"/>
    </location>
</feature>
<feature type="region of interest" description="Disordered" evidence="1">
    <location>
        <begin position="1"/>
        <end position="21"/>
    </location>
</feature>
<dbReference type="EMBL" id="NCVQ01000004">
    <property type="protein sequence ID" value="PWZ31265.1"/>
    <property type="molecule type" value="Genomic_DNA"/>
</dbReference>
<evidence type="ECO:0000313" key="2">
    <source>
        <dbReference type="EMBL" id="PWZ31265.1"/>
    </source>
</evidence>
<evidence type="ECO:0000256" key="1">
    <source>
        <dbReference type="SAM" id="MobiDB-lite"/>
    </source>
</evidence>